<name>A0A2M9CFR7_9MICO</name>
<comment type="caution">
    <text evidence="2">The sequence shown here is derived from an EMBL/GenBank/DDBJ whole genome shotgun (WGS) entry which is preliminary data.</text>
</comment>
<organism evidence="2 3">
    <name type="scientific">Diaminobutyricimonas aerilata</name>
    <dbReference type="NCBI Taxonomy" id="1162967"/>
    <lineage>
        <taxon>Bacteria</taxon>
        <taxon>Bacillati</taxon>
        <taxon>Actinomycetota</taxon>
        <taxon>Actinomycetes</taxon>
        <taxon>Micrococcales</taxon>
        <taxon>Microbacteriaceae</taxon>
        <taxon>Diaminobutyricimonas</taxon>
    </lineage>
</organism>
<proteinExistence type="predicted"/>
<dbReference type="OrthoDB" id="5050991at2"/>
<dbReference type="Proteomes" id="UP000228758">
    <property type="component" value="Unassembled WGS sequence"/>
</dbReference>
<keyword evidence="3" id="KW-1185">Reference proteome</keyword>
<reference evidence="2 3" key="1">
    <citation type="submission" date="2017-11" db="EMBL/GenBank/DDBJ databases">
        <title>Genomic Encyclopedia of Archaeal and Bacterial Type Strains, Phase II (KMG-II): From Individual Species to Whole Genera.</title>
        <authorList>
            <person name="Goeker M."/>
        </authorList>
    </citation>
    <scope>NUCLEOTIDE SEQUENCE [LARGE SCALE GENOMIC DNA]</scope>
    <source>
        <strain evidence="2 3">DSM 27393</strain>
    </source>
</reference>
<keyword evidence="1" id="KW-1133">Transmembrane helix</keyword>
<protein>
    <submittedName>
        <fullName evidence="2">Uncharacterized protein</fullName>
    </submittedName>
</protein>
<evidence type="ECO:0000256" key="1">
    <source>
        <dbReference type="SAM" id="Phobius"/>
    </source>
</evidence>
<dbReference type="AlphaFoldDB" id="A0A2M9CFR7"/>
<keyword evidence="1" id="KW-0472">Membrane</keyword>
<dbReference type="RefSeq" id="WP_100363119.1">
    <property type="nucleotide sequence ID" value="NZ_PGFF01000001.1"/>
</dbReference>
<gene>
    <name evidence="2" type="ORF">CLV46_0254</name>
</gene>
<accession>A0A2M9CFR7</accession>
<dbReference type="EMBL" id="PGFF01000001">
    <property type="protein sequence ID" value="PJJ70729.1"/>
    <property type="molecule type" value="Genomic_DNA"/>
</dbReference>
<feature type="transmembrane region" description="Helical" evidence="1">
    <location>
        <begin position="6"/>
        <end position="29"/>
    </location>
</feature>
<keyword evidence="1" id="KW-0812">Transmembrane</keyword>
<evidence type="ECO:0000313" key="2">
    <source>
        <dbReference type="EMBL" id="PJJ70729.1"/>
    </source>
</evidence>
<sequence>MSKGWWLAIAAFGSVSLLIGAVTVFTWMVDETHFDRPDERFDRLTAQVAEVPGVTVDASERWVEAPIFFEPNARIELSVEEASLPALLDAACTSPYRDSVSWSLRVRTEGANVVAVHSDPEDPHGARGERCPDFGLDVTGLIAHVDRAVPGLDLRATVWGRDTLALGTAEDVPDPLHDLLPLVAHAEDLRDAAGLHPDRLVEINAADLILVIRPGEQERYLELLTRLVEEHGVSSYWADGGGTPSDGVEKVQIVAPDQEHDEIEDALRASDLHVADLPVRFIPDNP</sequence>
<evidence type="ECO:0000313" key="3">
    <source>
        <dbReference type="Proteomes" id="UP000228758"/>
    </source>
</evidence>